<dbReference type="InterPro" id="IPR013783">
    <property type="entry name" value="Ig-like_fold"/>
</dbReference>
<dbReference type="GeneID" id="93771047"/>
<organism evidence="8 9">
    <name type="scientific">Salinispora arenicola</name>
    <dbReference type="NCBI Taxonomy" id="168697"/>
    <lineage>
        <taxon>Bacteria</taxon>
        <taxon>Bacillati</taxon>
        <taxon>Actinomycetota</taxon>
        <taxon>Actinomycetes</taxon>
        <taxon>Micromonosporales</taxon>
        <taxon>Micromonosporaceae</taxon>
        <taxon>Salinispora</taxon>
    </lineage>
</organism>
<accession>A0A542XLE0</accession>
<name>A0A542XLE0_SALAC</name>
<dbReference type="InterPro" id="IPR032109">
    <property type="entry name" value="Big_3_5"/>
</dbReference>
<evidence type="ECO:0000256" key="2">
    <source>
        <dbReference type="ARBA" id="ARBA00022737"/>
    </source>
</evidence>
<keyword evidence="4" id="KW-0472">Membrane</keyword>
<reference evidence="8 9" key="1">
    <citation type="submission" date="2019-06" db="EMBL/GenBank/DDBJ databases">
        <title>Sequencing the genomes of 1000 actinobacteria strains.</title>
        <authorList>
            <person name="Klenk H.-P."/>
        </authorList>
    </citation>
    <scope>NUCLEOTIDE SEQUENCE [LARGE SCALE GENOMIC DNA]</scope>
    <source>
        <strain evidence="8 9">DSM 44819</strain>
    </source>
</reference>
<gene>
    <name evidence="8" type="ORF">FB564_1763</name>
    <name evidence="7" type="ORF">Sar04_43240</name>
</gene>
<feature type="domain" description="RCC1-like" evidence="6">
    <location>
        <begin position="53"/>
        <end position="352"/>
    </location>
</feature>
<dbReference type="PROSITE" id="PS00626">
    <property type="entry name" value="RCC1_2"/>
    <property type="match status" value="1"/>
</dbReference>
<evidence type="ECO:0000313" key="10">
    <source>
        <dbReference type="Proteomes" id="UP000677457"/>
    </source>
</evidence>
<dbReference type="Pfam" id="PF16640">
    <property type="entry name" value="Big_3_5"/>
    <property type="match status" value="1"/>
</dbReference>
<dbReference type="PRINTS" id="PR00633">
    <property type="entry name" value="RCCNDNSATION"/>
</dbReference>
<evidence type="ECO:0000313" key="8">
    <source>
        <dbReference type="EMBL" id="TQL36656.1"/>
    </source>
</evidence>
<evidence type="ECO:0000256" key="3">
    <source>
        <dbReference type="SAM" id="MobiDB-lite"/>
    </source>
</evidence>
<dbReference type="Proteomes" id="UP000315983">
    <property type="component" value="Unassembled WGS sequence"/>
</dbReference>
<dbReference type="InterPro" id="IPR000408">
    <property type="entry name" value="Reg_chr_condens"/>
</dbReference>
<keyword evidence="4" id="KW-0812">Transmembrane</keyword>
<dbReference type="GO" id="GO:0005085">
    <property type="term" value="F:guanyl-nucleotide exchange factor activity"/>
    <property type="evidence" value="ECO:0007669"/>
    <property type="project" value="TreeGrafter"/>
</dbReference>
<keyword evidence="1" id="KW-0344">Guanine-nucleotide releasing factor</keyword>
<dbReference type="Pfam" id="PF25390">
    <property type="entry name" value="WD40_RLD"/>
    <property type="match status" value="1"/>
</dbReference>
<feature type="region of interest" description="Disordered" evidence="3">
    <location>
        <begin position="379"/>
        <end position="398"/>
    </location>
</feature>
<dbReference type="InterPro" id="IPR051553">
    <property type="entry name" value="Ran_GTPase-activating"/>
</dbReference>
<dbReference type="Gene3D" id="2.130.10.30">
    <property type="entry name" value="Regulator of chromosome condensation 1/beta-lactamase-inhibitor protein II"/>
    <property type="match status" value="2"/>
</dbReference>
<dbReference type="AlphaFoldDB" id="A0A542XLE0"/>
<sequence>MERLCRRAGRGAGRGSRAVTGWFFVVLAAVVTQAVAVWPAAAQHAPSPSGVASDTVLTWGENDFGQLGDGTTIDSSTPVDVDLPAGTTITAIAGSDANSFALTSTGAVLAWGNNTGGELGDGTNTDRTTPVAVKLPTGTTVTAIAVGTFHTLALTSTGALLAWGGNGFGELGDGTTTARNEPVPVNVPAGTTITAIAGGRGHSLALTSTGTVLAWGKNNEGQLGDGTNANSTTPVDVDLPPGTTVTAIAGGGSNSFALTSAGTVLAWGLNSSGQLGDGTTTDRSTPVDVNLPPGTTVTAIAGGGSNSFALTSAGTVLAWGLNSSGQLGDGTTTDSTTPVDVNLPPDTTITAITAHDGSHSLALTSIGTILAWGSNSSGELGDGTTTNRSTPVDVNLPPGTTVTAIDNGDDHSMALSAPPTSTTLQVTPPNPTADQPVTLTAAVTCNVDTPTGTITFRTNTTTLATVPLTASGTATHVTALSAGAHTLTAGYTSTNTCPNSQSPPTTITIAPPPDEPDLPITGPNMTTTGAAALSILAGATLIYAARRRRPPHHPK</sequence>
<feature type="transmembrane region" description="Helical" evidence="4">
    <location>
        <begin position="21"/>
        <end position="41"/>
    </location>
</feature>
<dbReference type="InterPro" id="IPR009091">
    <property type="entry name" value="RCC1/BLIP-II"/>
</dbReference>
<keyword evidence="4" id="KW-1133">Transmembrane helix</keyword>
<dbReference type="EMBL" id="VFOL01000001">
    <property type="protein sequence ID" value="TQL36656.1"/>
    <property type="molecule type" value="Genomic_DNA"/>
</dbReference>
<dbReference type="Pfam" id="PF00415">
    <property type="entry name" value="RCC1"/>
    <property type="match status" value="1"/>
</dbReference>
<dbReference type="SUPFAM" id="SSF50985">
    <property type="entry name" value="RCC1/BLIP-II"/>
    <property type="match status" value="1"/>
</dbReference>
<dbReference type="PANTHER" id="PTHR45982">
    <property type="entry name" value="REGULATOR OF CHROMOSOME CONDENSATION"/>
    <property type="match status" value="1"/>
</dbReference>
<dbReference type="Proteomes" id="UP000677457">
    <property type="component" value="Unassembled WGS sequence"/>
</dbReference>
<dbReference type="GO" id="GO:0005975">
    <property type="term" value="P:carbohydrate metabolic process"/>
    <property type="evidence" value="ECO:0007669"/>
    <property type="project" value="UniProtKB-ARBA"/>
</dbReference>
<dbReference type="GO" id="GO:0005737">
    <property type="term" value="C:cytoplasm"/>
    <property type="evidence" value="ECO:0007669"/>
    <property type="project" value="TreeGrafter"/>
</dbReference>
<evidence type="ECO:0000313" key="7">
    <source>
        <dbReference type="EMBL" id="GIM87588.1"/>
    </source>
</evidence>
<keyword evidence="10" id="KW-1185">Reference proteome</keyword>
<proteinExistence type="predicted"/>
<protein>
    <submittedName>
        <fullName evidence="8">Alpha-tubulin suppressor-like RCC1 family protein</fullName>
    </submittedName>
</protein>
<evidence type="ECO:0000256" key="1">
    <source>
        <dbReference type="ARBA" id="ARBA00022658"/>
    </source>
</evidence>
<dbReference type="PROSITE" id="PS50012">
    <property type="entry name" value="RCC1_3"/>
    <property type="match status" value="7"/>
</dbReference>
<evidence type="ECO:0000259" key="6">
    <source>
        <dbReference type="Pfam" id="PF25390"/>
    </source>
</evidence>
<comment type="caution">
    <text evidence="8">The sequence shown here is derived from an EMBL/GenBank/DDBJ whole genome shotgun (WGS) entry which is preliminary data.</text>
</comment>
<dbReference type="PANTHER" id="PTHR45982:SF1">
    <property type="entry name" value="REGULATOR OF CHROMOSOME CONDENSATION"/>
    <property type="match status" value="1"/>
</dbReference>
<evidence type="ECO:0000313" key="9">
    <source>
        <dbReference type="Proteomes" id="UP000315983"/>
    </source>
</evidence>
<dbReference type="Gene3D" id="2.60.40.10">
    <property type="entry name" value="Immunoglobulins"/>
    <property type="match status" value="1"/>
</dbReference>
<evidence type="ECO:0000256" key="4">
    <source>
        <dbReference type="SAM" id="Phobius"/>
    </source>
</evidence>
<dbReference type="InterPro" id="IPR058923">
    <property type="entry name" value="RCC1-like_dom"/>
</dbReference>
<feature type="domain" description="Bacterial Ig-like" evidence="5">
    <location>
        <begin position="426"/>
        <end position="510"/>
    </location>
</feature>
<dbReference type="EMBL" id="BOQM01000044">
    <property type="protein sequence ID" value="GIM87588.1"/>
    <property type="molecule type" value="Genomic_DNA"/>
</dbReference>
<keyword evidence="2" id="KW-0677">Repeat</keyword>
<evidence type="ECO:0000259" key="5">
    <source>
        <dbReference type="Pfam" id="PF16640"/>
    </source>
</evidence>
<reference evidence="7 10" key="2">
    <citation type="submission" date="2021-03" db="EMBL/GenBank/DDBJ databases">
        <title>Whole genome shotgun sequence of Salinispora arenicola NBRC 105043.</title>
        <authorList>
            <person name="Komaki H."/>
            <person name="Tamura T."/>
        </authorList>
    </citation>
    <scope>NUCLEOTIDE SEQUENCE [LARGE SCALE GENOMIC DNA]</scope>
    <source>
        <strain evidence="7 10">NBRC 105043</strain>
    </source>
</reference>
<dbReference type="RefSeq" id="WP_142116277.1">
    <property type="nucleotide sequence ID" value="NZ_BOQM01000044.1"/>
</dbReference>